<comment type="caution">
    <text evidence="3">The sequence shown here is derived from an EMBL/GenBank/DDBJ whole genome shotgun (WGS) entry which is preliminary data.</text>
</comment>
<dbReference type="EMBL" id="JACOIK010000009">
    <property type="protein sequence ID" value="MBD1433917.1"/>
    <property type="molecule type" value="Genomic_DNA"/>
</dbReference>
<dbReference type="Proteomes" id="UP000602759">
    <property type="component" value="Unassembled WGS sequence"/>
</dbReference>
<dbReference type="PANTHER" id="PTHR37841">
    <property type="entry name" value="GLR2918 PROTEIN"/>
    <property type="match status" value="1"/>
</dbReference>
<evidence type="ECO:0000256" key="1">
    <source>
        <dbReference type="SAM" id="MobiDB-lite"/>
    </source>
</evidence>
<keyword evidence="4" id="KW-1185">Reference proteome</keyword>
<reference evidence="3 4" key="1">
    <citation type="submission" date="2020-08" db="EMBL/GenBank/DDBJ databases">
        <title>Sphingobacterium sp. DN00404 isolated from aquaculture water.</title>
        <authorList>
            <person name="Zhang M."/>
        </authorList>
    </citation>
    <scope>NUCLEOTIDE SEQUENCE [LARGE SCALE GENOMIC DNA]</scope>
    <source>
        <strain evidence="3 4">DN00404</strain>
    </source>
</reference>
<evidence type="ECO:0000313" key="4">
    <source>
        <dbReference type="Proteomes" id="UP000602759"/>
    </source>
</evidence>
<evidence type="ECO:0000256" key="2">
    <source>
        <dbReference type="SAM" id="Phobius"/>
    </source>
</evidence>
<sequence>MTKEQAYEKLELPVGTDLQVVRQKFNQMHNEFLMQIDGVSFNPAMKQKKEQQLEELKEAYTLLNESEGMDDSASLPRTERTFDHGEPSTHGQTTEELSLEDAFALFRLTEQQDTTKVQQAIQSRLEKLNQQYDTIDIAVAKEAIRVEIEKAGKAKVIIDNWQENLAKKQEQQKEQASPSKAESRQALTKRKYWMVILAVMILVSLGYGIWRSTHKSSIDLEEQQKIALTWIPTHRVSEEGKDGVYVRNRELTKEEQGRINTDAKLNAETYVNMLHENDSLMVLQETELSYVIQLKDKEELVYLPKDSKSYIFKIGQSTEAEQTKEIDQENPTEAQQTDVDWRKRYHAIEDFHEGRAVVFYNQKYGYVDLDGNVVIPLKYWTADPFKDGLARVGINHKYGFLDKNGRTVIPLKYDMVQEFREGLTLVKLNEKVGFLDEIGKEVVPLRYDDANSFFGGIALVKLNKKYGYVDKTGKEITAINYDYGGINSNLEGVIVVKKDKKYGYIGITGNEVIPLKYDFANPFEEGLASVKLNGKHGFIDKTGQEVIPLKYEYTSSFSHGLAAVKLNNKWGYVDKFGRVVIDFKYDKAYDAANIAKHGGISMHVVVNDKTFYINSQGKCIEWCENAPEGHP</sequence>
<dbReference type="InterPro" id="IPR032774">
    <property type="entry name" value="WG_beta_rep"/>
</dbReference>
<organism evidence="3 4">
    <name type="scientific">Sphingobacterium micropteri</name>
    <dbReference type="NCBI Taxonomy" id="2763501"/>
    <lineage>
        <taxon>Bacteria</taxon>
        <taxon>Pseudomonadati</taxon>
        <taxon>Bacteroidota</taxon>
        <taxon>Sphingobacteriia</taxon>
        <taxon>Sphingobacteriales</taxon>
        <taxon>Sphingobacteriaceae</taxon>
        <taxon>Sphingobacterium</taxon>
    </lineage>
</organism>
<keyword evidence="2" id="KW-0812">Transmembrane</keyword>
<proteinExistence type="predicted"/>
<keyword evidence="2" id="KW-0472">Membrane</keyword>
<dbReference type="SUPFAM" id="SSF69360">
    <property type="entry name" value="Cell wall binding repeat"/>
    <property type="match status" value="2"/>
</dbReference>
<dbReference type="PANTHER" id="PTHR37841:SF1">
    <property type="entry name" value="DUF3298 DOMAIN-CONTAINING PROTEIN"/>
    <property type="match status" value="1"/>
</dbReference>
<feature type="region of interest" description="Disordered" evidence="1">
    <location>
        <begin position="64"/>
        <end position="95"/>
    </location>
</feature>
<keyword evidence="2" id="KW-1133">Transmembrane helix</keyword>
<accession>A0ABR7YRJ4</accession>
<feature type="transmembrane region" description="Helical" evidence="2">
    <location>
        <begin position="192"/>
        <end position="210"/>
    </location>
</feature>
<name>A0ABR7YRJ4_9SPHI</name>
<feature type="compositionally biased region" description="Basic and acidic residues" evidence="1">
    <location>
        <begin position="77"/>
        <end position="87"/>
    </location>
</feature>
<protein>
    <submittedName>
        <fullName evidence="3">WG repeat-containing protein</fullName>
    </submittedName>
</protein>
<evidence type="ECO:0000313" key="3">
    <source>
        <dbReference type="EMBL" id="MBD1433917.1"/>
    </source>
</evidence>
<gene>
    <name evidence="3" type="ORF">H8B06_13850</name>
</gene>
<dbReference type="Pfam" id="PF14903">
    <property type="entry name" value="WG_beta_rep"/>
    <property type="match status" value="4"/>
</dbReference>
<dbReference type="RefSeq" id="WP_190994860.1">
    <property type="nucleotide sequence ID" value="NZ_JACOIK010000009.1"/>
</dbReference>